<feature type="region of interest" description="Disordered" evidence="1">
    <location>
        <begin position="1"/>
        <end position="22"/>
    </location>
</feature>
<reference evidence="2 3" key="1">
    <citation type="submission" date="2019-02" db="EMBL/GenBank/DDBJ databases">
        <title>Deep-cultivation of Planctomycetes and their phenomic and genomic characterization uncovers novel biology.</title>
        <authorList>
            <person name="Wiegand S."/>
            <person name="Jogler M."/>
            <person name="Boedeker C."/>
            <person name="Pinto D."/>
            <person name="Vollmers J."/>
            <person name="Rivas-Marin E."/>
            <person name="Kohn T."/>
            <person name="Peeters S.H."/>
            <person name="Heuer A."/>
            <person name="Rast P."/>
            <person name="Oberbeckmann S."/>
            <person name="Bunk B."/>
            <person name="Jeske O."/>
            <person name="Meyerdierks A."/>
            <person name="Storesund J.E."/>
            <person name="Kallscheuer N."/>
            <person name="Luecker S."/>
            <person name="Lage O.M."/>
            <person name="Pohl T."/>
            <person name="Merkel B.J."/>
            <person name="Hornburger P."/>
            <person name="Mueller R.-W."/>
            <person name="Bruemmer F."/>
            <person name="Labrenz M."/>
            <person name="Spormann A.M."/>
            <person name="Op Den Camp H."/>
            <person name="Overmann J."/>
            <person name="Amann R."/>
            <person name="Jetten M.S.M."/>
            <person name="Mascher T."/>
            <person name="Medema M.H."/>
            <person name="Devos D.P."/>
            <person name="Kaster A.-K."/>
            <person name="Ovreas L."/>
            <person name="Rohde M."/>
            <person name="Galperin M.Y."/>
            <person name="Jogler C."/>
        </authorList>
    </citation>
    <scope>NUCLEOTIDE SEQUENCE [LARGE SCALE GENOMIC DNA]</scope>
    <source>
        <strain evidence="2 3">KOR42</strain>
    </source>
</reference>
<evidence type="ECO:0000313" key="2">
    <source>
        <dbReference type="EMBL" id="TWT49836.1"/>
    </source>
</evidence>
<organism evidence="2 3">
    <name type="scientific">Thalassoglobus neptunius</name>
    <dbReference type="NCBI Taxonomy" id="1938619"/>
    <lineage>
        <taxon>Bacteria</taxon>
        <taxon>Pseudomonadati</taxon>
        <taxon>Planctomycetota</taxon>
        <taxon>Planctomycetia</taxon>
        <taxon>Planctomycetales</taxon>
        <taxon>Planctomycetaceae</taxon>
        <taxon>Thalassoglobus</taxon>
    </lineage>
</organism>
<feature type="compositionally biased region" description="Polar residues" evidence="1">
    <location>
        <begin position="1"/>
        <end position="13"/>
    </location>
</feature>
<dbReference type="Proteomes" id="UP000317243">
    <property type="component" value="Unassembled WGS sequence"/>
</dbReference>
<dbReference type="InterPro" id="IPR029058">
    <property type="entry name" value="AB_hydrolase_fold"/>
</dbReference>
<keyword evidence="3" id="KW-1185">Reference proteome</keyword>
<keyword evidence="2" id="KW-0378">Hydrolase</keyword>
<gene>
    <name evidence="2" type="ORF">KOR42_39090</name>
</gene>
<comment type="caution">
    <text evidence="2">The sequence shown here is derived from an EMBL/GenBank/DDBJ whole genome shotgun (WGS) entry which is preliminary data.</text>
</comment>
<dbReference type="EMBL" id="SIHI01000018">
    <property type="protein sequence ID" value="TWT49836.1"/>
    <property type="molecule type" value="Genomic_DNA"/>
</dbReference>
<dbReference type="GO" id="GO:0016787">
    <property type="term" value="F:hydrolase activity"/>
    <property type="evidence" value="ECO:0007669"/>
    <property type="project" value="UniProtKB-KW"/>
</dbReference>
<accession>A0A5C5WGB2</accession>
<dbReference type="Gene3D" id="3.40.50.1820">
    <property type="entry name" value="alpha/beta hydrolase"/>
    <property type="match status" value="1"/>
</dbReference>
<sequence length="307" mass="34984">MTETSHTKTSPESTDSEPCPTPLDWQDVVRAFLEERREGEIPLGQSKLTATQIGQGPPLVLLPASGCSAKIYALLAWLLREERQLWILSEPEFERTPSAKKLIPETATSYCEAIRELFGGPVDVYAPTLSSQIALQMMIDGSDFLKNVVLQSAWAHRRLNWTETALAQAGLLLPFSIRRLPLWLSSQVANHRPWFPPYDETRFGFLLSETYRVSVRQNCRKLLAADRTNLSAEVSQVNNRVLLLRTEGDGASIDREEDRLEKNLPNCEVEWMHTSGHFPFLTHPHRLVKILRAFLERASEESHEQRR</sequence>
<dbReference type="RefSeq" id="WP_146511322.1">
    <property type="nucleotide sequence ID" value="NZ_SIHI01000018.1"/>
</dbReference>
<dbReference type="AlphaFoldDB" id="A0A5C5WGB2"/>
<dbReference type="SUPFAM" id="SSF53474">
    <property type="entry name" value="alpha/beta-Hydrolases"/>
    <property type="match status" value="1"/>
</dbReference>
<dbReference type="OrthoDB" id="268106at2"/>
<protein>
    <submittedName>
        <fullName evidence="2">Alpha/beta hydrolase family protein</fullName>
    </submittedName>
</protein>
<evidence type="ECO:0000313" key="3">
    <source>
        <dbReference type="Proteomes" id="UP000317243"/>
    </source>
</evidence>
<proteinExistence type="predicted"/>
<evidence type="ECO:0000256" key="1">
    <source>
        <dbReference type="SAM" id="MobiDB-lite"/>
    </source>
</evidence>
<name>A0A5C5WGB2_9PLAN</name>